<protein>
    <submittedName>
        <fullName evidence="7">Diaminopimelate decarboxylase</fullName>
    </submittedName>
</protein>
<dbReference type="RefSeq" id="WP_119437301.1">
    <property type="nucleotide sequence ID" value="NZ_QWGR01000003.1"/>
</dbReference>
<dbReference type="InterPro" id="IPR000183">
    <property type="entry name" value="Orn/DAP/Arg_de-COase"/>
</dbReference>
<dbReference type="Pfam" id="PF02784">
    <property type="entry name" value="Orn_Arg_deC_N"/>
    <property type="match status" value="1"/>
</dbReference>
<dbReference type="InterPro" id="IPR029066">
    <property type="entry name" value="PLP-binding_barrel"/>
</dbReference>
<feature type="active site" description="Proton donor" evidence="3">
    <location>
        <position position="372"/>
    </location>
</feature>
<comment type="similarity">
    <text evidence="4">Belongs to the Orn/Lys/Arg decarboxylase class-II family.</text>
</comment>
<dbReference type="GO" id="GO:0009089">
    <property type="term" value="P:lysine biosynthetic process via diaminopimelate"/>
    <property type="evidence" value="ECO:0007669"/>
    <property type="project" value="TreeGrafter"/>
</dbReference>
<evidence type="ECO:0000313" key="8">
    <source>
        <dbReference type="Proteomes" id="UP000265926"/>
    </source>
</evidence>
<keyword evidence="2 3" id="KW-0663">Pyridoxal phosphate</keyword>
<dbReference type="Proteomes" id="UP000265926">
    <property type="component" value="Unassembled WGS sequence"/>
</dbReference>
<dbReference type="OrthoDB" id="9802241at2"/>
<dbReference type="Gene3D" id="3.20.20.10">
    <property type="entry name" value="Alanine racemase"/>
    <property type="match status" value="1"/>
</dbReference>
<accession>A0A399T3C9</accession>
<dbReference type="PANTHER" id="PTHR43727:SF2">
    <property type="entry name" value="GROUP IV DECARBOXYLASE"/>
    <property type="match status" value="1"/>
</dbReference>
<evidence type="ECO:0000313" key="7">
    <source>
        <dbReference type="EMBL" id="RIJ49414.1"/>
    </source>
</evidence>
<dbReference type="CDD" id="cd06841">
    <property type="entry name" value="PLPDE_III_MccE_like"/>
    <property type="match status" value="1"/>
</dbReference>
<evidence type="ECO:0000256" key="4">
    <source>
        <dbReference type="RuleBase" id="RU003737"/>
    </source>
</evidence>
<dbReference type="InterPro" id="IPR022644">
    <property type="entry name" value="De-COase2_N"/>
</dbReference>
<keyword evidence="8" id="KW-1185">Reference proteome</keyword>
<evidence type="ECO:0000256" key="1">
    <source>
        <dbReference type="ARBA" id="ARBA00001933"/>
    </source>
</evidence>
<dbReference type="AlphaFoldDB" id="A0A399T3C9"/>
<name>A0A399T3C9_9BACT</name>
<comment type="cofactor">
    <cofactor evidence="1 3">
        <name>pyridoxal 5'-phosphate</name>
        <dbReference type="ChEBI" id="CHEBI:597326"/>
    </cofactor>
</comment>
<evidence type="ECO:0000256" key="2">
    <source>
        <dbReference type="ARBA" id="ARBA00022898"/>
    </source>
</evidence>
<dbReference type="SUPFAM" id="SSF50621">
    <property type="entry name" value="Alanine racemase C-terminal domain-like"/>
    <property type="match status" value="1"/>
</dbReference>
<feature type="domain" description="Orn/DAP/Arg decarboxylase 2 C-terminal" evidence="5">
    <location>
        <begin position="310"/>
        <end position="399"/>
    </location>
</feature>
<proteinExistence type="inferred from homology"/>
<dbReference type="EMBL" id="QWGR01000003">
    <property type="protein sequence ID" value="RIJ49414.1"/>
    <property type="molecule type" value="Genomic_DNA"/>
</dbReference>
<feature type="modified residue" description="N6-(pyridoxal phosphate)lysine" evidence="3">
    <location>
        <position position="83"/>
    </location>
</feature>
<dbReference type="SUPFAM" id="SSF51419">
    <property type="entry name" value="PLP-binding barrel"/>
    <property type="match status" value="1"/>
</dbReference>
<reference evidence="7 8" key="1">
    <citation type="submission" date="2018-08" db="EMBL/GenBank/DDBJ databases">
        <title>Pallidiluteibacterium maritimus gen. nov., sp. nov., isolated from coastal sediment.</title>
        <authorList>
            <person name="Zhou L.Y."/>
        </authorList>
    </citation>
    <scope>NUCLEOTIDE SEQUENCE [LARGE SCALE GENOMIC DNA]</scope>
    <source>
        <strain evidence="7 8">XSD2</strain>
    </source>
</reference>
<dbReference type="InterPro" id="IPR009006">
    <property type="entry name" value="Ala_racemase/Decarboxylase_C"/>
</dbReference>
<dbReference type="Gene3D" id="2.40.37.10">
    <property type="entry name" value="Lyase, Ornithine Decarboxylase, Chain A, domain 1"/>
    <property type="match status" value="1"/>
</dbReference>
<comment type="caution">
    <text evidence="7">The sequence shown here is derived from an EMBL/GenBank/DDBJ whole genome shotgun (WGS) entry which is preliminary data.</text>
</comment>
<sequence>MEKIVYEKPVISKITAGVPNKFGLPTKLKTISAIDGIAVEKLMEDYGSPVFVISEKTIRETYADAKQAFETRYPKVQFAWSYKTNYLDAVCSIFHDEGSWAEVVSAFEFEKALSLGVNGSNIIFNGPEKSADDLKLAINHNACIHIDHFDELYLLIKVTRELNKKARVAIRINLDAGIYPIWDRFGFNYENGEAWNAINRIMLAENLDLIGLHTHIGTYIMSANAYAIAASKLANLYMATHRKFDHWLKYVDLGGGFASKNTLKGAYMPGTETCPSFDEYAEAISNALISSEIPHENLPVLFLETGRALIDDAGYLLTTVLANKRSTHGRRTMVIDAGVNLLFTSFWYNLGVYPTRELSSHVEESTIYGPLCMNIDVIRDAINFPQVKTGEKLVIERVGAYNMTQWMQFITFRPNVVLIDLDGKPHIIRKKEELASLQDFEQNPKR</sequence>
<evidence type="ECO:0000259" key="6">
    <source>
        <dbReference type="Pfam" id="PF02784"/>
    </source>
</evidence>
<dbReference type="Pfam" id="PF00278">
    <property type="entry name" value="Orn_DAP_Arg_deC"/>
    <property type="match status" value="1"/>
</dbReference>
<gene>
    <name evidence="7" type="ORF">D1614_07695</name>
</gene>
<feature type="domain" description="Orn/DAP/Arg decarboxylase 2 N-terminal" evidence="6">
    <location>
        <begin position="58"/>
        <end position="309"/>
    </location>
</feature>
<dbReference type="PRINTS" id="PR01179">
    <property type="entry name" value="ODADCRBXLASE"/>
</dbReference>
<evidence type="ECO:0000259" key="5">
    <source>
        <dbReference type="Pfam" id="PF00278"/>
    </source>
</evidence>
<organism evidence="7 8">
    <name type="scientific">Maribellus luteus</name>
    <dbReference type="NCBI Taxonomy" id="2305463"/>
    <lineage>
        <taxon>Bacteria</taxon>
        <taxon>Pseudomonadati</taxon>
        <taxon>Bacteroidota</taxon>
        <taxon>Bacteroidia</taxon>
        <taxon>Marinilabiliales</taxon>
        <taxon>Prolixibacteraceae</taxon>
        <taxon>Maribellus</taxon>
    </lineage>
</organism>
<dbReference type="PANTHER" id="PTHR43727">
    <property type="entry name" value="DIAMINOPIMELATE DECARBOXYLASE"/>
    <property type="match status" value="1"/>
</dbReference>
<dbReference type="GO" id="GO:0008836">
    <property type="term" value="F:diaminopimelate decarboxylase activity"/>
    <property type="evidence" value="ECO:0007669"/>
    <property type="project" value="TreeGrafter"/>
</dbReference>
<dbReference type="InterPro" id="IPR022643">
    <property type="entry name" value="De-COase2_C"/>
</dbReference>
<evidence type="ECO:0000256" key="3">
    <source>
        <dbReference type="PIRSR" id="PIRSR600183-50"/>
    </source>
</evidence>